<dbReference type="AlphaFoldDB" id="B3RNM2"/>
<dbReference type="PANTHER" id="PTHR44442:SF1">
    <property type="entry name" value="3-KETO-STEROID REDUCTASE_17-BETA-HYDROXYSTEROID DEHYDROGENASE 7"/>
    <property type="match status" value="1"/>
</dbReference>
<dbReference type="InterPro" id="IPR036291">
    <property type="entry name" value="NAD(P)-bd_dom_sf"/>
</dbReference>
<dbReference type="KEGG" id="tad:TRIADDRAFT_53215"/>
<dbReference type="OrthoDB" id="9989144at2759"/>
<dbReference type="SUPFAM" id="SSF51735">
    <property type="entry name" value="NAD(P)-binding Rossmann-fold domains"/>
    <property type="match status" value="1"/>
</dbReference>
<dbReference type="Pfam" id="PF00106">
    <property type="entry name" value="adh_short"/>
    <property type="match status" value="1"/>
</dbReference>
<dbReference type="Gene3D" id="3.40.50.720">
    <property type="entry name" value="NAD(P)-binding Rossmann-like Domain"/>
    <property type="match status" value="1"/>
</dbReference>
<protein>
    <recommendedName>
        <fullName evidence="3">3-keto-steroid reductase</fullName>
    </recommendedName>
</protein>
<sequence length="301" mass="33228">MNHEGDIVLITGATAGIGQELARQLVSEFQDRITICLACRNIKKANATKEMLMSLCSTAKVDILTLVTSDAKSVIAVAEEIKRRYSYLNHLFLNAGIMPITQFDWSHFVSGFRSFSSFINMFTTGEGLIIQNDSVTNDGLQSVFATNLFGHYLLISELEDYLAASNKMTHIVWTSSSAANRASFSLDNMQHVNGKDPYGSSKHAIDLLNVSLNEKLNSKGIYSHVTCPGLVMTNLTYGIMSPNSWYLLYPIIALLRMCVSNLNITAANGCTALLPVESTASNNLREKLDQLIKEVKSKLRE</sequence>
<dbReference type="GO" id="GO:0006695">
    <property type="term" value="P:cholesterol biosynthetic process"/>
    <property type="evidence" value="ECO:0000318"/>
    <property type="project" value="GO_Central"/>
</dbReference>
<dbReference type="GeneID" id="6750531"/>
<dbReference type="GO" id="GO:0005789">
    <property type="term" value="C:endoplasmic reticulum membrane"/>
    <property type="evidence" value="ECO:0000318"/>
    <property type="project" value="GO_Central"/>
</dbReference>
<proteinExistence type="predicted"/>
<keyword evidence="2" id="KW-1185">Reference proteome</keyword>
<gene>
    <name evidence="1" type="ORF">TRIADDRAFT_53215</name>
</gene>
<dbReference type="PANTHER" id="PTHR44442">
    <property type="entry name" value="3-KETO-STEROID REDUCTASE"/>
    <property type="match status" value="1"/>
</dbReference>
<evidence type="ECO:0008006" key="3">
    <source>
        <dbReference type="Google" id="ProtNLM"/>
    </source>
</evidence>
<evidence type="ECO:0000313" key="1">
    <source>
        <dbReference type="EMBL" id="EDV28042.1"/>
    </source>
</evidence>
<dbReference type="InterPro" id="IPR002347">
    <property type="entry name" value="SDR_fam"/>
</dbReference>
<dbReference type="STRING" id="10228.B3RNM2"/>
<dbReference type="InParanoid" id="B3RNM2"/>
<accession>B3RNM2</accession>
<dbReference type="eggNOG" id="KOG1478">
    <property type="taxonomic scope" value="Eukaryota"/>
</dbReference>
<dbReference type="OMA" id="WHNIDGY"/>
<reference evidence="1 2" key="1">
    <citation type="journal article" date="2008" name="Nature">
        <title>The Trichoplax genome and the nature of placozoans.</title>
        <authorList>
            <person name="Srivastava M."/>
            <person name="Begovic E."/>
            <person name="Chapman J."/>
            <person name="Putnam N.H."/>
            <person name="Hellsten U."/>
            <person name="Kawashima T."/>
            <person name="Kuo A."/>
            <person name="Mitros T."/>
            <person name="Salamov A."/>
            <person name="Carpenter M.L."/>
            <person name="Signorovitch A.Y."/>
            <person name="Moreno M.A."/>
            <person name="Kamm K."/>
            <person name="Grimwood J."/>
            <person name="Schmutz J."/>
            <person name="Shapiro H."/>
            <person name="Grigoriev I.V."/>
            <person name="Buss L.W."/>
            <person name="Schierwater B."/>
            <person name="Dellaporta S.L."/>
            <person name="Rokhsar D.S."/>
        </authorList>
    </citation>
    <scope>NUCLEOTIDE SEQUENCE [LARGE SCALE GENOMIC DNA]</scope>
    <source>
        <strain evidence="1 2">Grell-BS-1999</strain>
    </source>
</reference>
<dbReference type="GO" id="GO:0000253">
    <property type="term" value="F:3-beta-hydroxysteroid 3-dehydrogenase (NADP+) activity"/>
    <property type="evidence" value="ECO:0000318"/>
    <property type="project" value="GO_Central"/>
</dbReference>
<evidence type="ECO:0000313" key="2">
    <source>
        <dbReference type="Proteomes" id="UP000009022"/>
    </source>
</evidence>
<dbReference type="EMBL" id="DS985242">
    <property type="protein sequence ID" value="EDV28042.1"/>
    <property type="molecule type" value="Genomic_DNA"/>
</dbReference>
<dbReference type="CTD" id="6750531"/>
<dbReference type="PhylomeDB" id="B3RNM2"/>
<dbReference type="RefSeq" id="XP_002109876.1">
    <property type="nucleotide sequence ID" value="XM_002109840.1"/>
</dbReference>
<dbReference type="InterPro" id="IPR052834">
    <property type="entry name" value="3KSR/17beta-HSD"/>
</dbReference>
<dbReference type="HOGENOM" id="CLU_029944_2_0_1"/>
<dbReference type="PRINTS" id="PR00081">
    <property type="entry name" value="GDHRDH"/>
</dbReference>
<dbReference type="Proteomes" id="UP000009022">
    <property type="component" value="Unassembled WGS sequence"/>
</dbReference>
<dbReference type="FunCoup" id="B3RNM2">
    <property type="interactions" value="133"/>
</dbReference>
<organism evidence="1 2">
    <name type="scientific">Trichoplax adhaerens</name>
    <name type="common">Trichoplax reptans</name>
    <dbReference type="NCBI Taxonomy" id="10228"/>
    <lineage>
        <taxon>Eukaryota</taxon>
        <taxon>Metazoa</taxon>
        <taxon>Placozoa</taxon>
        <taxon>Uniplacotomia</taxon>
        <taxon>Trichoplacea</taxon>
        <taxon>Trichoplacidae</taxon>
        <taxon>Trichoplax</taxon>
    </lineage>
</organism>
<name>B3RNM2_TRIAD</name>